<dbReference type="AlphaFoldDB" id="Q1N071"/>
<evidence type="ECO:0000259" key="1">
    <source>
        <dbReference type="Pfam" id="PF07859"/>
    </source>
</evidence>
<feature type="domain" description="Alpha/beta hydrolase fold-3" evidence="1">
    <location>
        <begin position="79"/>
        <end position="139"/>
    </location>
</feature>
<dbReference type="PANTHER" id="PTHR42103">
    <property type="entry name" value="ALPHA/BETA-HYDROLASES SUPERFAMILY PROTEIN"/>
    <property type="match status" value="1"/>
</dbReference>
<gene>
    <name evidence="2" type="ORF">RED65_08154</name>
</gene>
<keyword evidence="3" id="KW-1185">Reference proteome</keyword>
<evidence type="ECO:0000313" key="3">
    <source>
        <dbReference type="Proteomes" id="UP000004263"/>
    </source>
</evidence>
<dbReference type="Proteomes" id="UP000004263">
    <property type="component" value="Unassembled WGS sequence"/>
</dbReference>
<dbReference type="ESTHER" id="9gamm-q1n071">
    <property type="family name" value="Atu1826-like"/>
</dbReference>
<proteinExistence type="predicted"/>
<comment type="caution">
    <text evidence="2">The sequence shown here is derived from an EMBL/GenBank/DDBJ whole genome shotgun (WGS) entry which is preliminary data.</text>
</comment>
<dbReference type="STRING" id="207949.RED65_08154"/>
<dbReference type="PANTHER" id="PTHR42103:SF2">
    <property type="entry name" value="AB HYDROLASE-1 DOMAIN-CONTAINING PROTEIN"/>
    <property type="match status" value="1"/>
</dbReference>
<dbReference type="Gene3D" id="3.40.50.1820">
    <property type="entry name" value="alpha/beta hydrolase"/>
    <property type="match status" value="1"/>
</dbReference>
<organism evidence="2 3">
    <name type="scientific">Bermanella marisrubri</name>
    <dbReference type="NCBI Taxonomy" id="207949"/>
    <lineage>
        <taxon>Bacteria</taxon>
        <taxon>Pseudomonadati</taxon>
        <taxon>Pseudomonadota</taxon>
        <taxon>Gammaproteobacteria</taxon>
        <taxon>Oceanospirillales</taxon>
        <taxon>Oceanospirillaceae</taxon>
        <taxon>Bermanella</taxon>
    </lineage>
</organism>
<dbReference type="Pfam" id="PF07859">
    <property type="entry name" value="Abhydrolase_3"/>
    <property type="match status" value="1"/>
</dbReference>
<reference evidence="2 3" key="1">
    <citation type="submission" date="2006-03" db="EMBL/GenBank/DDBJ databases">
        <authorList>
            <person name="Pinhassi J."/>
            <person name="Pedros-Alio C."/>
            <person name="Ferriera S."/>
            <person name="Johnson J."/>
            <person name="Kravitz S."/>
            <person name="Halpern A."/>
            <person name="Remington K."/>
            <person name="Beeson K."/>
            <person name="Tran B."/>
            <person name="Rogers Y.-H."/>
            <person name="Friedman R."/>
            <person name="Venter J.C."/>
        </authorList>
    </citation>
    <scope>NUCLEOTIDE SEQUENCE [LARGE SCALE GENOMIC DNA]</scope>
    <source>
        <strain evidence="2 3">RED65</strain>
    </source>
</reference>
<dbReference type="SUPFAM" id="SSF53474">
    <property type="entry name" value="alpha/beta-Hydrolases"/>
    <property type="match status" value="1"/>
</dbReference>
<name>Q1N071_9GAMM</name>
<dbReference type="InterPro" id="IPR013094">
    <property type="entry name" value="AB_hydrolase_3"/>
</dbReference>
<accession>Q1N071</accession>
<dbReference type="EMBL" id="AAQH01000015">
    <property type="protein sequence ID" value="EAT11646.1"/>
    <property type="molecule type" value="Genomic_DNA"/>
</dbReference>
<evidence type="ECO:0000313" key="2">
    <source>
        <dbReference type="EMBL" id="EAT11646.1"/>
    </source>
</evidence>
<protein>
    <recommendedName>
        <fullName evidence="1">Alpha/beta hydrolase fold-3 domain-containing protein</fullName>
    </recommendedName>
</protein>
<sequence>MESLMIEGPVGQLEAAYHDVGSDDVLLICHPHPLYQGTMNNKVVTYTGKTYMDLGVNVMRFNYRGVGKSEGEYGEVSGEVQDGVAVARWLIEHKQPKRLFLAGFSFGAYIAAAIVQELQSGVTIPHLLLIAPSVDNFPFDTVTPFTVPSSVIMGEQDEVVSFASVEEWVEGLYPPVQFITLREATHFFHGQLVTLRDELKELLDPIL</sequence>
<dbReference type="OrthoDB" id="9800435at2"/>
<dbReference type="InterPro" id="IPR029058">
    <property type="entry name" value="AB_hydrolase_fold"/>
</dbReference>
<dbReference type="HOGENOM" id="CLU_086287_1_0_6"/>